<dbReference type="EMBL" id="CP014504">
    <property type="protein sequence ID" value="AMQ00200.1"/>
    <property type="molecule type" value="Genomic_DNA"/>
</dbReference>
<dbReference type="RefSeq" id="WP_068403013.1">
    <property type="nucleotide sequence ID" value="NZ_CP014504.1"/>
</dbReference>
<dbReference type="Gene3D" id="3.40.1580.10">
    <property type="entry name" value="SMI1/KNR4-like"/>
    <property type="match status" value="1"/>
</dbReference>
<dbReference type="Proteomes" id="UP000071561">
    <property type="component" value="Chromosome"/>
</dbReference>
<name>A0A127VG00_9SPHI</name>
<dbReference type="InterPro" id="IPR018958">
    <property type="entry name" value="Knr4/Smi1-like_dom"/>
</dbReference>
<sequence length="202" mass="23335">MLEINNKKDIIIPFNKIGDNDWKIKTSQIIEAFADTWDEELKSPISSAEITTLETKLGTTLPDGLNLFYQTFGLANIGEELQDLDKMEWMKDIWANNPQNGPDFTSKDNEVLPYLVTFSNYIGNGNMFCFHSETKEIYLFDHDSGSYITKMFNTADDYIKGCLIFVQAELYGEDIDQEDADEWTEEVAEELFGNDIIKKWKY</sequence>
<dbReference type="Pfam" id="PF09346">
    <property type="entry name" value="SMI1_KNR4"/>
    <property type="match status" value="1"/>
</dbReference>
<gene>
    <name evidence="2" type="ORF">AY601_3332</name>
</gene>
<dbReference type="SMART" id="SM00860">
    <property type="entry name" value="SMI1_KNR4"/>
    <property type="match status" value="1"/>
</dbReference>
<dbReference type="KEGG" id="pcm:AY601_3332"/>
<keyword evidence="3" id="KW-1185">Reference proteome</keyword>
<protein>
    <recommendedName>
        <fullName evidence="1">Knr4/Smi1-like domain-containing protein</fullName>
    </recommendedName>
</protein>
<evidence type="ECO:0000313" key="2">
    <source>
        <dbReference type="EMBL" id="AMQ00200.1"/>
    </source>
</evidence>
<evidence type="ECO:0000259" key="1">
    <source>
        <dbReference type="SMART" id="SM00860"/>
    </source>
</evidence>
<dbReference type="InterPro" id="IPR037883">
    <property type="entry name" value="Knr4/Smi1-like_sf"/>
</dbReference>
<dbReference type="OrthoDB" id="1151201at2"/>
<dbReference type="PATRIC" id="fig|188932.3.peg.3467"/>
<reference evidence="2 3" key="1">
    <citation type="submission" date="2016-03" db="EMBL/GenBank/DDBJ databases">
        <title>Complete genome sequence of Pedobacter cryoconitis PAMC 27485.</title>
        <authorList>
            <person name="Lee J."/>
            <person name="Kim O.-S."/>
        </authorList>
    </citation>
    <scope>NUCLEOTIDE SEQUENCE [LARGE SCALE GENOMIC DNA]</scope>
    <source>
        <strain evidence="2 3">PAMC 27485</strain>
    </source>
</reference>
<accession>A0A127VG00</accession>
<dbReference type="SUPFAM" id="SSF160631">
    <property type="entry name" value="SMI1/KNR4-like"/>
    <property type="match status" value="1"/>
</dbReference>
<feature type="domain" description="Knr4/Smi1-like" evidence="1">
    <location>
        <begin position="44"/>
        <end position="161"/>
    </location>
</feature>
<evidence type="ECO:0000313" key="3">
    <source>
        <dbReference type="Proteomes" id="UP000071561"/>
    </source>
</evidence>
<proteinExistence type="predicted"/>
<dbReference type="AlphaFoldDB" id="A0A127VG00"/>
<organism evidence="2 3">
    <name type="scientific">Pedobacter cryoconitis</name>
    <dbReference type="NCBI Taxonomy" id="188932"/>
    <lineage>
        <taxon>Bacteria</taxon>
        <taxon>Pseudomonadati</taxon>
        <taxon>Bacteroidota</taxon>
        <taxon>Sphingobacteriia</taxon>
        <taxon>Sphingobacteriales</taxon>
        <taxon>Sphingobacteriaceae</taxon>
        <taxon>Pedobacter</taxon>
    </lineage>
</organism>